<name>A0A2M7GBG2_9BACT</name>
<gene>
    <name evidence="1" type="ORF">COW36_01265</name>
</gene>
<reference evidence="1 2" key="1">
    <citation type="submission" date="2017-09" db="EMBL/GenBank/DDBJ databases">
        <title>Depth-based differentiation of microbial function through sediment-hosted aquifers and enrichment of novel symbionts in the deep terrestrial subsurface.</title>
        <authorList>
            <person name="Probst A.J."/>
            <person name="Ladd B."/>
            <person name="Jarett J.K."/>
            <person name="Geller-Mcgrath D.E."/>
            <person name="Sieber C.M."/>
            <person name="Emerson J.B."/>
            <person name="Anantharaman K."/>
            <person name="Thomas B.C."/>
            <person name="Malmstrom R."/>
            <person name="Stieglmeier M."/>
            <person name="Klingl A."/>
            <person name="Woyke T."/>
            <person name="Ryan C.M."/>
            <person name="Banfield J.F."/>
        </authorList>
    </citation>
    <scope>NUCLEOTIDE SEQUENCE [LARGE SCALE GENOMIC DNA]</scope>
    <source>
        <strain evidence="1">CG17_big_fil_post_rev_8_21_14_2_50_48_46</strain>
    </source>
</reference>
<evidence type="ECO:0000313" key="1">
    <source>
        <dbReference type="EMBL" id="PIW19497.1"/>
    </source>
</evidence>
<dbReference type="AlphaFoldDB" id="A0A2M7GBG2"/>
<organism evidence="1 2">
    <name type="scientific">bacterium (Candidatus Blackallbacteria) CG17_big_fil_post_rev_8_21_14_2_50_48_46</name>
    <dbReference type="NCBI Taxonomy" id="2014261"/>
    <lineage>
        <taxon>Bacteria</taxon>
        <taxon>Candidatus Blackallbacteria</taxon>
    </lineage>
</organism>
<dbReference type="SUPFAM" id="SSF47240">
    <property type="entry name" value="Ferritin-like"/>
    <property type="match status" value="1"/>
</dbReference>
<accession>A0A2M7GBG2</accession>
<comment type="caution">
    <text evidence="1">The sequence shown here is derived from an EMBL/GenBank/DDBJ whole genome shotgun (WGS) entry which is preliminary data.</text>
</comment>
<evidence type="ECO:0000313" key="2">
    <source>
        <dbReference type="Proteomes" id="UP000231019"/>
    </source>
</evidence>
<dbReference type="EMBL" id="PFFQ01000004">
    <property type="protein sequence ID" value="PIW19497.1"/>
    <property type="molecule type" value="Genomic_DNA"/>
</dbReference>
<dbReference type="InterPro" id="IPR012347">
    <property type="entry name" value="Ferritin-like"/>
</dbReference>
<dbReference type="CDD" id="cd00657">
    <property type="entry name" value="Ferritin_like"/>
    <property type="match status" value="1"/>
</dbReference>
<dbReference type="InterPro" id="IPR009078">
    <property type="entry name" value="Ferritin-like_SF"/>
</dbReference>
<evidence type="ECO:0008006" key="3">
    <source>
        <dbReference type="Google" id="ProtNLM"/>
    </source>
</evidence>
<sequence>MNKHSSPEFKALILLLQRAHAGELAAAHAYRGHAASWWARKEKAPIQAIEADEWKHRACVAQMLQNLGAEPQALREGVMFLIGTTIGSLCHIGGWLIPMYGAGHLEATNVGEYEQAARLAFLAGHTELISALLEMAEVEWDHEQTFRHYVKSHALGQKLPLWPAPVPRAMIRENFELFKQTAAPLRANQSVLKT</sequence>
<dbReference type="Pfam" id="PF03232">
    <property type="entry name" value="COQ7"/>
    <property type="match status" value="1"/>
</dbReference>
<dbReference type="Proteomes" id="UP000231019">
    <property type="component" value="Unassembled WGS sequence"/>
</dbReference>
<protein>
    <recommendedName>
        <fullName evidence="3">Ferritin-like domain-containing protein</fullName>
    </recommendedName>
</protein>
<proteinExistence type="predicted"/>
<dbReference type="Gene3D" id="1.20.1260.10">
    <property type="match status" value="1"/>
</dbReference>